<keyword evidence="1" id="KW-0808">Transferase</keyword>
<accession>A0ABX8SF13</accession>
<keyword evidence="2 4" id="KW-0418">Kinase</keyword>
<dbReference type="Pfam" id="PF00294">
    <property type="entry name" value="PfkB"/>
    <property type="match status" value="1"/>
</dbReference>
<dbReference type="PROSITE" id="PS00584">
    <property type="entry name" value="PFKB_KINASES_2"/>
    <property type="match status" value="1"/>
</dbReference>
<reference evidence="4 5" key="1">
    <citation type="submission" date="2021-07" db="EMBL/GenBank/DDBJ databases">
        <title>complete genome sequencing of Tessaracoccus sp.J1M15.</title>
        <authorList>
            <person name="Bae J.-W."/>
            <person name="Kim D.-y."/>
        </authorList>
    </citation>
    <scope>NUCLEOTIDE SEQUENCE [LARGE SCALE GENOMIC DNA]</scope>
    <source>
        <strain evidence="4 5">J1M15</strain>
    </source>
</reference>
<evidence type="ECO:0000313" key="5">
    <source>
        <dbReference type="Proteomes" id="UP000824504"/>
    </source>
</evidence>
<dbReference type="RefSeq" id="WP_219080206.1">
    <property type="nucleotide sequence ID" value="NZ_CP079216.1"/>
</dbReference>
<gene>
    <name evidence="4" type="ORF">KDB89_08670</name>
</gene>
<dbReference type="GO" id="GO:0016301">
    <property type="term" value="F:kinase activity"/>
    <property type="evidence" value="ECO:0007669"/>
    <property type="project" value="UniProtKB-KW"/>
</dbReference>
<dbReference type="InterPro" id="IPR011611">
    <property type="entry name" value="PfkB_dom"/>
</dbReference>
<evidence type="ECO:0000256" key="1">
    <source>
        <dbReference type="ARBA" id="ARBA00022679"/>
    </source>
</evidence>
<sequence>MTVRPERWDPLADLRRADDPPLDVLTSGRVFFDIIFTSLERMPRPGEEIWSGGLGSCPGGIANLATALSRLGLRTGLVAGFGDDAYADWMWDTLRDQEHIDLDSSPRFLRFHTSLTVAMSVGGDRAMVTHGHDLPTPLDERILQAPRARAAVVDLGGETGWFAAMAERGTALYADIGFDDTGRWDPADLEPLRHCRAFMPNAVEAMNYTRTDSPRAALRALGNLVELAVVTDGASGAYALDQTTGEECWCPALPVTAVDPTGAGDVFGSGFVLGTLAGWPLEIRLRFATLTASLAVQEFGGSLAAPGWGDISDWWYRLRARVRHGDGLAARTEARYGFLADLLPPGRVQGVRRAQATFGMHPDLR</sequence>
<dbReference type="InterPro" id="IPR002173">
    <property type="entry name" value="Carboh/pur_kinase_PfkB_CS"/>
</dbReference>
<evidence type="ECO:0000313" key="4">
    <source>
        <dbReference type="EMBL" id="QXT61865.1"/>
    </source>
</evidence>
<dbReference type="EMBL" id="CP079216">
    <property type="protein sequence ID" value="QXT61865.1"/>
    <property type="molecule type" value="Genomic_DNA"/>
</dbReference>
<dbReference type="PANTHER" id="PTHR10584:SF166">
    <property type="entry name" value="RIBOKINASE"/>
    <property type="match status" value="1"/>
</dbReference>
<dbReference type="Proteomes" id="UP000824504">
    <property type="component" value="Chromosome"/>
</dbReference>
<dbReference type="PANTHER" id="PTHR10584">
    <property type="entry name" value="SUGAR KINASE"/>
    <property type="match status" value="1"/>
</dbReference>
<feature type="domain" description="Carbohydrate kinase PfkB" evidence="3">
    <location>
        <begin position="54"/>
        <end position="303"/>
    </location>
</feature>
<evidence type="ECO:0000256" key="2">
    <source>
        <dbReference type="ARBA" id="ARBA00022777"/>
    </source>
</evidence>
<keyword evidence="5" id="KW-1185">Reference proteome</keyword>
<protein>
    <submittedName>
        <fullName evidence="4">Sugar kinase</fullName>
    </submittedName>
</protein>
<proteinExistence type="predicted"/>
<organism evidence="4 5">
    <name type="scientific">Tessaracoccus palaemonis</name>
    <dbReference type="NCBI Taxonomy" id="2829499"/>
    <lineage>
        <taxon>Bacteria</taxon>
        <taxon>Bacillati</taxon>
        <taxon>Actinomycetota</taxon>
        <taxon>Actinomycetes</taxon>
        <taxon>Propionibacteriales</taxon>
        <taxon>Propionibacteriaceae</taxon>
        <taxon>Tessaracoccus</taxon>
    </lineage>
</organism>
<evidence type="ECO:0000259" key="3">
    <source>
        <dbReference type="Pfam" id="PF00294"/>
    </source>
</evidence>
<name>A0ABX8SF13_9ACTN</name>